<dbReference type="EMBL" id="VIRS01000016">
    <property type="protein sequence ID" value="TQS42823.1"/>
    <property type="molecule type" value="Genomic_DNA"/>
</dbReference>
<keyword evidence="2" id="KW-1133">Transmembrane helix</keyword>
<dbReference type="OrthoDB" id="3354527at2"/>
<dbReference type="RefSeq" id="WP_142706692.1">
    <property type="nucleotide sequence ID" value="NZ_VIRS01000016.1"/>
</dbReference>
<sequence length="332" mass="35091">MPADVDAPDTAAYGLTFRQLAILAVAALLAYTGWSALRAVLPVPLLAAGCGVVAVVAVVLALGRRDGLPMDQWLRAAIRHGRAPHALSTLEQAQPAPPWVQTLPRPRIPLPAPLRLPATAIDADGQIHLTAGLDAAIVAATTVNLALRTPDEQTALIEGWGRWLNSLAAPAQVVVTAQPVDLRSHARHLEDTADRLDDPVLADACADHAAFLHELADRRDPLRRQVLLVTPAPTSAGVSRVPRNRRSSRPSRSTTAPGAHDRVPGTRAARRRAEDTARALSGLGVTARVLDGDAATEALAASADPYRPPRARGIAAPDALTTGPPMRRTRSR</sequence>
<proteinExistence type="predicted"/>
<protein>
    <submittedName>
        <fullName evidence="3">PrgI family protein</fullName>
    </submittedName>
</protein>
<dbReference type="Proteomes" id="UP000317982">
    <property type="component" value="Unassembled WGS sequence"/>
</dbReference>
<keyword evidence="2" id="KW-0812">Transmembrane</keyword>
<evidence type="ECO:0000313" key="3">
    <source>
        <dbReference type="EMBL" id="TQS42823.1"/>
    </source>
</evidence>
<feature type="transmembrane region" description="Helical" evidence="2">
    <location>
        <begin position="43"/>
        <end position="63"/>
    </location>
</feature>
<organism evidence="3 4">
    <name type="scientific">Cryptosporangium phraense</name>
    <dbReference type="NCBI Taxonomy" id="2593070"/>
    <lineage>
        <taxon>Bacteria</taxon>
        <taxon>Bacillati</taxon>
        <taxon>Actinomycetota</taxon>
        <taxon>Actinomycetes</taxon>
        <taxon>Cryptosporangiales</taxon>
        <taxon>Cryptosporangiaceae</taxon>
        <taxon>Cryptosporangium</taxon>
    </lineage>
</organism>
<evidence type="ECO:0000256" key="2">
    <source>
        <dbReference type="SAM" id="Phobius"/>
    </source>
</evidence>
<feature type="region of interest" description="Disordered" evidence="1">
    <location>
        <begin position="230"/>
        <end position="270"/>
    </location>
</feature>
<comment type="caution">
    <text evidence="3">The sequence shown here is derived from an EMBL/GenBank/DDBJ whole genome shotgun (WGS) entry which is preliminary data.</text>
</comment>
<name>A0A545ANH2_9ACTN</name>
<keyword evidence="2" id="KW-0472">Membrane</keyword>
<feature type="transmembrane region" description="Helical" evidence="2">
    <location>
        <begin position="20"/>
        <end position="37"/>
    </location>
</feature>
<dbReference type="AlphaFoldDB" id="A0A545ANH2"/>
<reference evidence="3 4" key="1">
    <citation type="submission" date="2019-07" db="EMBL/GenBank/DDBJ databases">
        <title>Cryptosporangium phraense sp. nov., isolated from plant litter.</title>
        <authorList>
            <person name="Suriyachadkun C."/>
        </authorList>
    </citation>
    <scope>NUCLEOTIDE SEQUENCE [LARGE SCALE GENOMIC DNA]</scope>
    <source>
        <strain evidence="3 4">A-T 5661</strain>
    </source>
</reference>
<dbReference type="Pfam" id="PF12666">
    <property type="entry name" value="PrgI"/>
    <property type="match status" value="1"/>
</dbReference>
<feature type="region of interest" description="Disordered" evidence="1">
    <location>
        <begin position="300"/>
        <end position="332"/>
    </location>
</feature>
<dbReference type="InterPro" id="IPR024414">
    <property type="entry name" value="Uncharacterised_PrgI"/>
</dbReference>
<evidence type="ECO:0000256" key="1">
    <source>
        <dbReference type="SAM" id="MobiDB-lite"/>
    </source>
</evidence>
<evidence type="ECO:0000313" key="4">
    <source>
        <dbReference type="Proteomes" id="UP000317982"/>
    </source>
</evidence>
<dbReference type="InParanoid" id="A0A545ANH2"/>
<keyword evidence="4" id="KW-1185">Reference proteome</keyword>
<accession>A0A545ANH2</accession>
<gene>
    <name evidence="3" type="ORF">FL583_22480</name>
</gene>